<reference evidence="6 7" key="1">
    <citation type="submission" date="2017-04" db="EMBL/GenBank/DDBJ databases">
        <authorList>
            <person name="Afonso C.L."/>
            <person name="Miller P.J."/>
            <person name="Scott M.A."/>
            <person name="Spackman E."/>
            <person name="Goraichik I."/>
            <person name="Dimitrov K.M."/>
            <person name="Suarez D.L."/>
            <person name="Swayne D.E."/>
        </authorList>
    </citation>
    <scope>NUCLEOTIDE SEQUENCE [LARGE SCALE GENOMIC DNA]</scope>
    <source>
        <strain evidence="6 7">CGMCC 1.12708</strain>
    </source>
</reference>
<name>A0A1W2AKN8_9FLAO</name>
<evidence type="ECO:0000313" key="6">
    <source>
        <dbReference type="EMBL" id="SMC61265.1"/>
    </source>
</evidence>
<dbReference type="InterPro" id="IPR000064">
    <property type="entry name" value="NLP_P60_dom"/>
</dbReference>
<dbReference type="PANTHER" id="PTHR47053:SF1">
    <property type="entry name" value="MUREIN DD-ENDOPEPTIDASE MEPH-RELATED"/>
    <property type="match status" value="1"/>
</dbReference>
<keyword evidence="2" id="KW-0645">Protease</keyword>
<keyword evidence="7" id="KW-1185">Reference proteome</keyword>
<dbReference type="Pfam" id="PF00877">
    <property type="entry name" value="NLPC_P60"/>
    <property type="match status" value="1"/>
</dbReference>
<dbReference type="PROSITE" id="PS51257">
    <property type="entry name" value="PROKAR_LIPOPROTEIN"/>
    <property type="match status" value="1"/>
</dbReference>
<gene>
    <name evidence="6" type="ORF">SAMN06296427_104255</name>
</gene>
<dbReference type="GO" id="GO:0006508">
    <property type="term" value="P:proteolysis"/>
    <property type="evidence" value="ECO:0007669"/>
    <property type="project" value="UniProtKB-KW"/>
</dbReference>
<dbReference type="Proteomes" id="UP000192393">
    <property type="component" value="Unassembled WGS sequence"/>
</dbReference>
<dbReference type="InterPro" id="IPR051202">
    <property type="entry name" value="Peptidase_C40"/>
</dbReference>
<dbReference type="STRING" id="1434700.SAMN06296427_104255"/>
<dbReference type="GO" id="GO:0008234">
    <property type="term" value="F:cysteine-type peptidase activity"/>
    <property type="evidence" value="ECO:0007669"/>
    <property type="project" value="UniProtKB-KW"/>
</dbReference>
<dbReference type="OrthoDB" id="9807055at2"/>
<dbReference type="SUPFAM" id="SSF54001">
    <property type="entry name" value="Cysteine proteinases"/>
    <property type="match status" value="1"/>
</dbReference>
<evidence type="ECO:0000256" key="1">
    <source>
        <dbReference type="ARBA" id="ARBA00007074"/>
    </source>
</evidence>
<keyword evidence="3 6" id="KW-0378">Hydrolase</keyword>
<evidence type="ECO:0000256" key="2">
    <source>
        <dbReference type="ARBA" id="ARBA00022670"/>
    </source>
</evidence>
<sequence length="177" mass="19758">MKSGKFYIIFIILISITACNSGKSVSYKSSEYKRKKEVKPPKPSREDNHKIAKEANSVLKEAYKFLGTPYKYGGTTSSGLDCSGLVINSFQAIGFQMPRISRDQADQGKEIKLRDAKEGDLVFFSTSGSRINHVGIVENVKNGEVFFIHSSTSKGVIVSSIEETYWNKRFVKATRVL</sequence>
<accession>A0A1W2AKN8</accession>
<dbReference type="PANTHER" id="PTHR47053">
    <property type="entry name" value="MUREIN DD-ENDOPEPTIDASE MEPH-RELATED"/>
    <property type="match status" value="1"/>
</dbReference>
<dbReference type="InterPro" id="IPR038765">
    <property type="entry name" value="Papain-like_cys_pep_sf"/>
</dbReference>
<evidence type="ECO:0000256" key="3">
    <source>
        <dbReference type="ARBA" id="ARBA00022801"/>
    </source>
</evidence>
<proteinExistence type="inferred from homology"/>
<evidence type="ECO:0000259" key="5">
    <source>
        <dbReference type="PROSITE" id="PS51935"/>
    </source>
</evidence>
<feature type="domain" description="NlpC/P60" evidence="5">
    <location>
        <begin position="52"/>
        <end position="177"/>
    </location>
</feature>
<comment type="similarity">
    <text evidence="1">Belongs to the peptidase C40 family.</text>
</comment>
<dbReference type="EMBL" id="FWXS01000004">
    <property type="protein sequence ID" value="SMC61265.1"/>
    <property type="molecule type" value="Genomic_DNA"/>
</dbReference>
<keyword evidence="4" id="KW-0788">Thiol protease</keyword>
<organism evidence="6 7">
    <name type="scientific">Moheibacter sediminis</name>
    <dbReference type="NCBI Taxonomy" id="1434700"/>
    <lineage>
        <taxon>Bacteria</taxon>
        <taxon>Pseudomonadati</taxon>
        <taxon>Bacteroidota</taxon>
        <taxon>Flavobacteriia</taxon>
        <taxon>Flavobacteriales</taxon>
        <taxon>Weeksellaceae</taxon>
        <taxon>Moheibacter</taxon>
    </lineage>
</organism>
<protein>
    <submittedName>
        <fullName evidence="6">Cell wall-associated hydrolase, NlpC family</fullName>
    </submittedName>
</protein>
<evidence type="ECO:0000313" key="7">
    <source>
        <dbReference type="Proteomes" id="UP000192393"/>
    </source>
</evidence>
<dbReference type="RefSeq" id="WP_084017165.1">
    <property type="nucleotide sequence ID" value="NZ_FWXS01000004.1"/>
</dbReference>
<evidence type="ECO:0000256" key="4">
    <source>
        <dbReference type="ARBA" id="ARBA00022807"/>
    </source>
</evidence>
<dbReference type="Gene3D" id="3.90.1720.10">
    <property type="entry name" value="endopeptidase domain like (from Nostoc punctiforme)"/>
    <property type="match status" value="1"/>
</dbReference>
<dbReference type="AlphaFoldDB" id="A0A1W2AKN8"/>
<dbReference type="PROSITE" id="PS51935">
    <property type="entry name" value="NLPC_P60"/>
    <property type="match status" value="1"/>
</dbReference>